<feature type="region of interest" description="Disordered" evidence="1">
    <location>
        <begin position="90"/>
        <end position="109"/>
    </location>
</feature>
<sequence>MVQGFSLPHGGFCHRCRLSISKKKRGRPPKNSTPSTSKHVESLSKIVTDAQPFNLTKLDDDDDLADIDGLTPKQAEAWLKNIDILREKIAEKASGSTPKEDPVVKDSEK</sequence>
<keyword evidence="3" id="KW-1185">Reference proteome</keyword>
<organism evidence="2 3">
    <name type="scientific">Crotalaria pallida</name>
    <name type="common">Smooth rattlebox</name>
    <name type="synonym">Crotalaria striata</name>
    <dbReference type="NCBI Taxonomy" id="3830"/>
    <lineage>
        <taxon>Eukaryota</taxon>
        <taxon>Viridiplantae</taxon>
        <taxon>Streptophyta</taxon>
        <taxon>Embryophyta</taxon>
        <taxon>Tracheophyta</taxon>
        <taxon>Spermatophyta</taxon>
        <taxon>Magnoliopsida</taxon>
        <taxon>eudicotyledons</taxon>
        <taxon>Gunneridae</taxon>
        <taxon>Pentapetalae</taxon>
        <taxon>rosids</taxon>
        <taxon>fabids</taxon>
        <taxon>Fabales</taxon>
        <taxon>Fabaceae</taxon>
        <taxon>Papilionoideae</taxon>
        <taxon>50 kb inversion clade</taxon>
        <taxon>genistoids sensu lato</taxon>
        <taxon>core genistoids</taxon>
        <taxon>Crotalarieae</taxon>
        <taxon>Crotalaria</taxon>
    </lineage>
</organism>
<evidence type="ECO:0000313" key="2">
    <source>
        <dbReference type="EMBL" id="KAK7290123.1"/>
    </source>
</evidence>
<reference evidence="2 3" key="1">
    <citation type="submission" date="2024-01" db="EMBL/GenBank/DDBJ databases">
        <title>The genomes of 5 underutilized Papilionoideae crops provide insights into root nodulation and disease resistanc.</title>
        <authorList>
            <person name="Yuan L."/>
        </authorList>
    </citation>
    <scope>NUCLEOTIDE SEQUENCE [LARGE SCALE GENOMIC DNA]</scope>
    <source>
        <strain evidence="2">ZHUSHIDOU_FW_LH</strain>
        <tissue evidence="2">Leaf</tissue>
    </source>
</reference>
<comment type="caution">
    <text evidence="2">The sequence shown here is derived from an EMBL/GenBank/DDBJ whole genome shotgun (WGS) entry which is preliminary data.</text>
</comment>
<dbReference type="AlphaFoldDB" id="A0AAN9J128"/>
<dbReference type="Proteomes" id="UP001372338">
    <property type="component" value="Unassembled WGS sequence"/>
</dbReference>
<protein>
    <submittedName>
        <fullName evidence="2">Uncharacterized protein</fullName>
    </submittedName>
</protein>
<accession>A0AAN9J128</accession>
<evidence type="ECO:0000256" key="1">
    <source>
        <dbReference type="SAM" id="MobiDB-lite"/>
    </source>
</evidence>
<feature type="region of interest" description="Disordered" evidence="1">
    <location>
        <begin position="18"/>
        <end position="42"/>
    </location>
</feature>
<proteinExistence type="predicted"/>
<evidence type="ECO:0000313" key="3">
    <source>
        <dbReference type="Proteomes" id="UP001372338"/>
    </source>
</evidence>
<feature type="compositionally biased region" description="Basic and acidic residues" evidence="1">
    <location>
        <begin position="98"/>
        <end position="109"/>
    </location>
</feature>
<gene>
    <name evidence="2" type="ORF">RIF29_04322</name>
</gene>
<name>A0AAN9J128_CROPI</name>
<dbReference type="EMBL" id="JAYWIO010000001">
    <property type="protein sequence ID" value="KAK7290123.1"/>
    <property type="molecule type" value="Genomic_DNA"/>
</dbReference>
<feature type="compositionally biased region" description="Basic residues" evidence="1">
    <location>
        <begin position="18"/>
        <end position="28"/>
    </location>
</feature>